<dbReference type="PROSITE" id="PS01096">
    <property type="entry name" value="PPIC_PPIASE_1"/>
    <property type="match status" value="1"/>
</dbReference>
<feature type="signal peptide" evidence="3">
    <location>
        <begin position="1"/>
        <end position="27"/>
    </location>
</feature>
<dbReference type="InterPro" id="IPR023058">
    <property type="entry name" value="PPIase_PpiC_CS"/>
</dbReference>
<name>A0ABU9E7A6_9BACT</name>
<accession>A0ABU9E7A6</accession>
<dbReference type="Pfam" id="PF09312">
    <property type="entry name" value="SurA_N"/>
    <property type="match status" value="1"/>
</dbReference>
<protein>
    <submittedName>
        <fullName evidence="5">Peptidylprolyl isomerase</fullName>
        <ecNumber evidence="5">5.2.1.8</ecNumber>
    </submittedName>
</protein>
<dbReference type="Pfam" id="PF13145">
    <property type="entry name" value="Rotamase_2"/>
    <property type="match status" value="1"/>
</dbReference>
<feature type="domain" description="PpiC" evidence="4">
    <location>
        <begin position="309"/>
        <end position="410"/>
    </location>
</feature>
<organism evidence="5 6">
    <name type="scientific">Gaopeijia maritima</name>
    <dbReference type="NCBI Taxonomy" id="3119007"/>
    <lineage>
        <taxon>Bacteria</taxon>
        <taxon>Pseudomonadati</taxon>
        <taxon>Gemmatimonadota</taxon>
        <taxon>Longimicrobiia</taxon>
        <taxon>Gaopeijiales</taxon>
        <taxon>Gaopeijiaceae</taxon>
        <taxon>Gaopeijia</taxon>
    </lineage>
</organism>
<comment type="caution">
    <text evidence="5">The sequence shown here is derived from an EMBL/GenBank/DDBJ whole genome shotgun (WGS) entry which is preliminary data.</text>
</comment>
<sequence length="454" mass="50497">MTAVVPRRWSLASFTGLFAVLLAPALAAGQQTPPPISFSIPGEPDALVDRVAAVAGDSLILLSEVTNEMVLLAAQGARFPEDPDSLKTAAREVLEQMINMQLLLQDAARDTLIQLDPAQTDARVQAQIDAVTQQIGGLSQFQAALAADGMTMPEYREMLRTRIEESLIRDLYLQQQARNLPPVAVTEAEMRELYDAQRASLQERPEILSLEQIVLPVEAPDSLWDRARMELDSAVQRILAGEDFADVAREMSDDTGSGANGGDLGWFRRGIMVPEFDGIAFSNLPDGRISPPFRTSFGWHVMRIDRRRPGEVRARHILIRPDAGSDDIGDTMARGREIAERLRAGESVDSLADEYGHDDQIPTAYPRVPREVIADELPPGYGTALANVSEGEVVEPFEIQGPYVVVLRVKEIREAGEFTFEDVEDQIRSRLAEQKNLDRIWQRLRDRAYVDIRF</sequence>
<evidence type="ECO:0000256" key="3">
    <source>
        <dbReference type="SAM" id="SignalP"/>
    </source>
</evidence>
<evidence type="ECO:0000259" key="4">
    <source>
        <dbReference type="PROSITE" id="PS50198"/>
    </source>
</evidence>
<keyword evidence="2 5" id="KW-0413">Isomerase</keyword>
<dbReference type="GO" id="GO:0003755">
    <property type="term" value="F:peptidyl-prolyl cis-trans isomerase activity"/>
    <property type="evidence" value="ECO:0007669"/>
    <property type="project" value="UniProtKB-EC"/>
</dbReference>
<proteinExistence type="predicted"/>
<dbReference type="Pfam" id="PF00639">
    <property type="entry name" value="Rotamase"/>
    <property type="match status" value="1"/>
</dbReference>
<dbReference type="PROSITE" id="PS50198">
    <property type="entry name" value="PPIC_PPIASE_2"/>
    <property type="match status" value="2"/>
</dbReference>
<dbReference type="EMBL" id="JBBHLI010000003">
    <property type="protein sequence ID" value="MEK9500613.1"/>
    <property type="molecule type" value="Genomic_DNA"/>
</dbReference>
<dbReference type="Proteomes" id="UP001484239">
    <property type="component" value="Unassembled WGS sequence"/>
</dbReference>
<reference evidence="5 6" key="1">
    <citation type="submission" date="2024-02" db="EMBL/GenBank/DDBJ databases">
        <title>A novel Gemmatimonadota bacterium.</title>
        <authorList>
            <person name="Du Z.-J."/>
            <person name="Ye Y.-Q."/>
        </authorList>
    </citation>
    <scope>NUCLEOTIDE SEQUENCE [LARGE SCALE GENOMIC DNA]</scope>
    <source>
        <strain evidence="5 6">DH-20</strain>
    </source>
</reference>
<dbReference type="Gene3D" id="3.10.50.40">
    <property type="match status" value="2"/>
</dbReference>
<dbReference type="InterPro" id="IPR027304">
    <property type="entry name" value="Trigger_fact/SurA_dom_sf"/>
</dbReference>
<evidence type="ECO:0000256" key="1">
    <source>
        <dbReference type="ARBA" id="ARBA00022764"/>
    </source>
</evidence>
<dbReference type="PANTHER" id="PTHR47245:SF2">
    <property type="entry name" value="PEPTIDYL-PROLYL CIS-TRANS ISOMERASE HP_0175-RELATED"/>
    <property type="match status" value="1"/>
</dbReference>
<dbReference type="RefSeq" id="WP_405280106.1">
    <property type="nucleotide sequence ID" value="NZ_CP144380.1"/>
</dbReference>
<gene>
    <name evidence="5" type="ORF">WI372_06460</name>
</gene>
<keyword evidence="1" id="KW-0574">Periplasm</keyword>
<keyword evidence="6" id="KW-1185">Reference proteome</keyword>
<dbReference type="Gene3D" id="1.10.4030.10">
    <property type="entry name" value="Porin chaperone SurA, peptide-binding domain"/>
    <property type="match status" value="1"/>
</dbReference>
<dbReference type="InterPro" id="IPR015391">
    <property type="entry name" value="SurA_N"/>
</dbReference>
<dbReference type="InterPro" id="IPR050245">
    <property type="entry name" value="PrsA_foldase"/>
</dbReference>
<dbReference type="EC" id="5.2.1.8" evidence="5"/>
<dbReference type="PANTHER" id="PTHR47245">
    <property type="entry name" value="PEPTIDYLPROLYL ISOMERASE"/>
    <property type="match status" value="1"/>
</dbReference>
<dbReference type="InterPro" id="IPR000297">
    <property type="entry name" value="PPIase_PpiC"/>
</dbReference>
<keyword evidence="2" id="KW-0697">Rotamase</keyword>
<keyword evidence="3" id="KW-0732">Signal</keyword>
<evidence type="ECO:0000313" key="5">
    <source>
        <dbReference type="EMBL" id="MEK9500613.1"/>
    </source>
</evidence>
<dbReference type="InterPro" id="IPR046357">
    <property type="entry name" value="PPIase_dom_sf"/>
</dbReference>
<feature type="domain" description="PpiC" evidence="4">
    <location>
        <begin position="205"/>
        <end position="306"/>
    </location>
</feature>
<dbReference type="SUPFAM" id="SSF54534">
    <property type="entry name" value="FKBP-like"/>
    <property type="match status" value="2"/>
</dbReference>
<feature type="chain" id="PRO_5046198712" evidence="3">
    <location>
        <begin position="28"/>
        <end position="454"/>
    </location>
</feature>
<evidence type="ECO:0000256" key="2">
    <source>
        <dbReference type="PROSITE-ProRule" id="PRU00278"/>
    </source>
</evidence>
<evidence type="ECO:0000313" key="6">
    <source>
        <dbReference type="Proteomes" id="UP001484239"/>
    </source>
</evidence>
<dbReference type="SUPFAM" id="SSF109998">
    <property type="entry name" value="Triger factor/SurA peptide-binding domain-like"/>
    <property type="match status" value="1"/>
</dbReference>